<feature type="compositionally biased region" description="Polar residues" evidence="2">
    <location>
        <begin position="1"/>
        <end position="13"/>
    </location>
</feature>
<sequence>MTAGSTLERTASDATPGVPPGATTSEVAAARARSLPVDVIVQVPQPDEIKDRGRHRWGRDEAPVRARRRDGVLSVVAGVLVVAALIGAVLVIRDLDAAPAAAVDRAQAGLRADLQRTWTSPGPDPAVVRDETPMSVLPGDAPPASASARLAVPAVTPVFSLAVPRLGREWAVGRGVTPSVLAGSPGLYPGMTPVGAPGNTAVAARNMPSLFAGIEGLVPGDLVQVRTRAHELSYRVVSSEVVLPTDLSVLDQRPVDRQPPNSSMLTLTTTTQVYGEDRRFVVYARLADDRPR</sequence>
<dbReference type="Gene3D" id="2.40.260.10">
    <property type="entry name" value="Sortase"/>
    <property type="match status" value="1"/>
</dbReference>
<keyword evidence="5" id="KW-1185">Reference proteome</keyword>
<keyword evidence="1" id="KW-0378">Hydrolase</keyword>
<dbReference type="EMBL" id="BAABHO010000004">
    <property type="protein sequence ID" value="GAA4777647.1"/>
    <property type="molecule type" value="Genomic_DNA"/>
</dbReference>
<feature type="region of interest" description="Disordered" evidence="2">
    <location>
        <begin position="1"/>
        <end position="27"/>
    </location>
</feature>
<keyword evidence="3" id="KW-1133">Transmembrane helix</keyword>
<feature type="transmembrane region" description="Helical" evidence="3">
    <location>
        <begin position="72"/>
        <end position="92"/>
    </location>
</feature>
<accession>A0ABP9ABX8</accession>
<dbReference type="InterPro" id="IPR005754">
    <property type="entry name" value="Sortase"/>
</dbReference>
<comment type="caution">
    <text evidence="4">The sequence shown here is derived from an EMBL/GenBank/DDBJ whole genome shotgun (WGS) entry which is preliminary data.</text>
</comment>
<evidence type="ECO:0000313" key="5">
    <source>
        <dbReference type="Proteomes" id="UP001500928"/>
    </source>
</evidence>
<dbReference type="RefSeq" id="WP_345411141.1">
    <property type="nucleotide sequence ID" value="NZ_BAABHO010000004.1"/>
</dbReference>
<reference evidence="5" key="1">
    <citation type="journal article" date="2019" name="Int. J. Syst. Evol. Microbiol.">
        <title>The Global Catalogue of Microorganisms (GCM) 10K type strain sequencing project: providing services to taxonomists for standard genome sequencing and annotation.</title>
        <authorList>
            <consortium name="The Broad Institute Genomics Platform"/>
            <consortium name="The Broad Institute Genome Sequencing Center for Infectious Disease"/>
            <person name="Wu L."/>
            <person name="Ma J."/>
        </authorList>
    </citation>
    <scope>NUCLEOTIDE SEQUENCE [LARGE SCALE GENOMIC DNA]</scope>
    <source>
        <strain evidence="5">JCM 17979</strain>
    </source>
</reference>
<gene>
    <name evidence="4" type="ORF">GCM10023200_08170</name>
</gene>
<evidence type="ECO:0000256" key="3">
    <source>
        <dbReference type="SAM" id="Phobius"/>
    </source>
</evidence>
<keyword evidence="3" id="KW-0472">Membrane</keyword>
<evidence type="ECO:0000256" key="1">
    <source>
        <dbReference type="ARBA" id="ARBA00022801"/>
    </source>
</evidence>
<protein>
    <submittedName>
        <fullName evidence="4">Uncharacterized protein</fullName>
    </submittedName>
</protein>
<evidence type="ECO:0000256" key="2">
    <source>
        <dbReference type="SAM" id="MobiDB-lite"/>
    </source>
</evidence>
<dbReference type="InterPro" id="IPR023365">
    <property type="entry name" value="Sortase_dom-sf"/>
</dbReference>
<keyword evidence="3" id="KW-0812">Transmembrane</keyword>
<organism evidence="4 5">
    <name type="scientific">Actinomycetospora chlora</name>
    <dbReference type="NCBI Taxonomy" id="663608"/>
    <lineage>
        <taxon>Bacteria</taxon>
        <taxon>Bacillati</taxon>
        <taxon>Actinomycetota</taxon>
        <taxon>Actinomycetes</taxon>
        <taxon>Pseudonocardiales</taxon>
        <taxon>Pseudonocardiaceae</taxon>
        <taxon>Actinomycetospora</taxon>
    </lineage>
</organism>
<dbReference type="Proteomes" id="UP001500928">
    <property type="component" value="Unassembled WGS sequence"/>
</dbReference>
<dbReference type="SUPFAM" id="SSF63817">
    <property type="entry name" value="Sortase"/>
    <property type="match status" value="1"/>
</dbReference>
<dbReference type="Pfam" id="PF04203">
    <property type="entry name" value="Sortase"/>
    <property type="match status" value="1"/>
</dbReference>
<name>A0ABP9ABX8_9PSEU</name>
<proteinExistence type="predicted"/>
<evidence type="ECO:0000313" key="4">
    <source>
        <dbReference type="EMBL" id="GAA4777647.1"/>
    </source>
</evidence>